<dbReference type="OrthoDB" id="2279044at2759"/>
<evidence type="ECO:0000313" key="2">
    <source>
        <dbReference type="EMBL" id="CEP08547.1"/>
    </source>
</evidence>
<feature type="region of interest" description="Disordered" evidence="1">
    <location>
        <begin position="1"/>
        <end position="72"/>
    </location>
</feature>
<dbReference type="Proteomes" id="UP000054107">
    <property type="component" value="Unassembled WGS sequence"/>
</dbReference>
<evidence type="ECO:0000256" key="1">
    <source>
        <dbReference type="SAM" id="MobiDB-lite"/>
    </source>
</evidence>
<gene>
    <name evidence="2" type="primary">PARPA_01882.1 scaffold 1776</name>
    <name evidence="3" type="synonym">PARPA_11335.1 scaffold 43735</name>
</gene>
<proteinExistence type="predicted"/>
<dbReference type="EMBL" id="LN719696">
    <property type="protein sequence ID" value="CEP08547.1"/>
    <property type="molecule type" value="Genomic_DNA"/>
</dbReference>
<protein>
    <submittedName>
        <fullName evidence="2">Uncharacterized protein</fullName>
    </submittedName>
</protein>
<accession>A0A0B7MTV6</accession>
<organism evidence="2 4">
    <name type="scientific">Parasitella parasitica</name>
    <dbReference type="NCBI Taxonomy" id="35722"/>
    <lineage>
        <taxon>Eukaryota</taxon>
        <taxon>Fungi</taxon>
        <taxon>Fungi incertae sedis</taxon>
        <taxon>Mucoromycota</taxon>
        <taxon>Mucoromycotina</taxon>
        <taxon>Mucoromycetes</taxon>
        <taxon>Mucorales</taxon>
        <taxon>Mucorineae</taxon>
        <taxon>Mucoraceae</taxon>
        <taxon>Parasitella</taxon>
    </lineage>
</organism>
<feature type="compositionally biased region" description="Polar residues" evidence="1">
    <location>
        <begin position="1"/>
        <end position="49"/>
    </location>
</feature>
<dbReference type="AlphaFoldDB" id="A0A0B7MTV6"/>
<name>A0A0B7MTV6_9FUNG</name>
<dbReference type="EMBL" id="LN733547">
    <property type="protein sequence ID" value="CEP17046.1"/>
    <property type="molecule type" value="Genomic_DNA"/>
</dbReference>
<keyword evidence="4" id="KW-1185">Reference proteome</keyword>
<evidence type="ECO:0000313" key="3">
    <source>
        <dbReference type="EMBL" id="CEP17046.1"/>
    </source>
</evidence>
<reference evidence="2 4" key="1">
    <citation type="submission" date="2014-09" db="EMBL/GenBank/DDBJ databases">
        <authorList>
            <person name="Ellenberger Sabrina"/>
        </authorList>
    </citation>
    <scope>NUCLEOTIDE SEQUENCE [LARGE SCALE GENOMIC DNA]</scope>
    <source>
        <strain evidence="2 4">CBS 412.66</strain>
    </source>
</reference>
<evidence type="ECO:0000313" key="4">
    <source>
        <dbReference type="Proteomes" id="UP000054107"/>
    </source>
</evidence>
<sequence length="185" mass="20632">MNTTTNMAISEQTNTAPNSQNITNNMTQPDAEDSNSVTTHMNIDSTNPLFPSLPAAARPSYAQQARKPAPPKIKYAPGQFRSHKPTAANLELASKLFNAAQQPPTAEYKYLYFPSNKRMKPSIIRSRLTLLGIDNVRILDAHCPDWNVIGLLIHVSYEAELLSKFTAAQVEPVSYDYFDPTHLRD</sequence>